<comment type="caution">
    <text evidence="2">The sequence shown here is derived from an EMBL/GenBank/DDBJ whole genome shotgun (WGS) entry which is preliminary data.</text>
</comment>
<reference evidence="2 3" key="1">
    <citation type="journal article" date="2023" name="Hortic Res">
        <title>Pangenome of water caltrop reveals structural variations and asymmetric subgenome divergence after allopolyploidization.</title>
        <authorList>
            <person name="Zhang X."/>
            <person name="Chen Y."/>
            <person name="Wang L."/>
            <person name="Yuan Y."/>
            <person name="Fang M."/>
            <person name="Shi L."/>
            <person name="Lu R."/>
            <person name="Comes H.P."/>
            <person name="Ma Y."/>
            <person name="Chen Y."/>
            <person name="Huang G."/>
            <person name="Zhou Y."/>
            <person name="Zheng Z."/>
            <person name="Qiu Y."/>
        </authorList>
    </citation>
    <scope>NUCLEOTIDE SEQUENCE [LARGE SCALE GENOMIC DNA]</scope>
    <source>
        <strain evidence="2">F231</strain>
    </source>
</reference>
<organism evidence="2 3">
    <name type="scientific">Trapa natans</name>
    <name type="common">Water chestnut</name>
    <dbReference type="NCBI Taxonomy" id="22666"/>
    <lineage>
        <taxon>Eukaryota</taxon>
        <taxon>Viridiplantae</taxon>
        <taxon>Streptophyta</taxon>
        <taxon>Embryophyta</taxon>
        <taxon>Tracheophyta</taxon>
        <taxon>Spermatophyta</taxon>
        <taxon>Magnoliopsida</taxon>
        <taxon>eudicotyledons</taxon>
        <taxon>Gunneridae</taxon>
        <taxon>Pentapetalae</taxon>
        <taxon>rosids</taxon>
        <taxon>malvids</taxon>
        <taxon>Myrtales</taxon>
        <taxon>Lythraceae</taxon>
        <taxon>Trapa</taxon>
    </lineage>
</organism>
<accession>A0AAN7R9L0</accession>
<name>A0AAN7R9L0_TRANT</name>
<evidence type="ECO:0000256" key="1">
    <source>
        <dbReference type="SAM" id="Phobius"/>
    </source>
</evidence>
<proteinExistence type="predicted"/>
<feature type="transmembrane region" description="Helical" evidence="1">
    <location>
        <begin position="20"/>
        <end position="37"/>
    </location>
</feature>
<keyword evidence="3" id="KW-1185">Reference proteome</keyword>
<evidence type="ECO:0000313" key="3">
    <source>
        <dbReference type="Proteomes" id="UP001346149"/>
    </source>
</evidence>
<keyword evidence="1" id="KW-1133">Transmembrane helix</keyword>
<dbReference type="AlphaFoldDB" id="A0AAN7R9L0"/>
<dbReference type="EMBL" id="JAXQNO010000008">
    <property type="protein sequence ID" value="KAK4793295.1"/>
    <property type="molecule type" value="Genomic_DNA"/>
</dbReference>
<protein>
    <submittedName>
        <fullName evidence="2">Uncharacterized protein</fullName>
    </submittedName>
</protein>
<keyword evidence="1" id="KW-0812">Transmembrane</keyword>
<evidence type="ECO:0000313" key="2">
    <source>
        <dbReference type="EMBL" id="KAK4793295.1"/>
    </source>
</evidence>
<dbReference type="Proteomes" id="UP001346149">
    <property type="component" value="Unassembled WGS sequence"/>
</dbReference>
<sequence>MPKELELVVAHSSFLNRFWFTWFYCLVPLVAPFRIVGVHEWKMWNHTVFVKSPNILASSHSTEMACKVSGGASVWLKERWNAGEEKEYAPSASTFSSTPFYSFISFVQLCLRTTFIIKCKLTDSWDYCHIFI</sequence>
<keyword evidence="1" id="KW-0472">Membrane</keyword>
<gene>
    <name evidence="2" type="ORF">SAY86_023730</name>
</gene>